<keyword evidence="1" id="KW-0614">Plasmid</keyword>
<dbReference type="RefSeq" id="WP_021313116.1">
    <property type="nucleotide sequence ID" value="NZ_AP023149.1"/>
</dbReference>
<dbReference type="EMBL" id="MN080489">
    <property type="protein sequence ID" value="QID24598.1"/>
    <property type="molecule type" value="Genomic_DNA"/>
</dbReference>
<geneLocation type="plasmid" evidence="1">
    <name>pC110-OXA181-IncFIB</name>
</geneLocation>
<organism evidence="1">
    <name type="scientific">Klebsiella pneumoniae</name>
    <dbReference type="NCBI Taxonomy" id="573"/>
    <lineage>
        <taxon>Bacteria</taxon>
        <taxon>Pseudomonadati</taxon>
        <taxon>Pseudomonadota</taxon>
        <taxon>Gammaproteobacteria</taxon>
        <taxon>Enterobacterales</taxon>
        <taxon>Enterobacteriaceae</taxon>
        <taxon>Klebsiella/Raoultella group</taxon>
        <taxon>Klebsiella</taxon>
        <taxon>Klebsiella pneumoniae complex</taxon>
    </lineage>
</organism>
<name>A0A858C919_KLEPN</name>
<evidence type="ECO:0000313" key="1">
    <source>
        <dbReference type="EMBL" id="QID24598.1"/>
    </source>
</evidence>
<sequence length="262" mass="29630">MAPSLIADYKKVLSDFPDHDKREKIRVGYTVGSDFSVLRLTEWALTGSSYPYCLTVSVVGAPDNEWLQEIAIEMDASDNDEEEIIGYIRALVGAEPEDDDGIQIARFVYRDFLFRSQQGHHSGVQIKGAFVDPSKEKKGLARLVYGFLLNWHEHIISDDHQTVYGAKIWAVGMLKVGRVQVYDNIKSDFVDVLTEGGIGINGFKPWDAMMLKEAQLKHWNPMAISIDPSSQILAIISASDRHQYNGVTVFNRVVRRRLRVTR</sequence>
<proteinExistence type="predicted"/>
<protein>
    <submittedName>
        <fullName evidence="1">Uncharacterized protein</fullName>
    </submittedName>
</protein>
<dbReference type="GeneID" id="39499997"/>
<dbReference type="AlphaFoldDB" id="A0A858C919"/>
<reference evidence="1" key="1">
    <citation type="submission" date="2019-06" db="EMBL/GenBank/DDBJ databases">
        <authorList>
            <person name="GnanaSoundari P."/>
            <person name="Dhruv M.K."/>
            <person name="Krishnan P."/>
        </authorList>
    </citation>
    <scope>NUCLEOTIDE SEQUENCE</scope>
    <source>
        <strain evidence="1">C110</strain>
        <plasmid evidence="1">pC110-OXA181-IncFIB</plasmid>
    </source>
</reference>
<accession>A0A858C919</accession>
<dbReference type="KEGG" id="kpx:PMK1_b00050"/>